<keyword evidence="1 2" id="KW-0238">DNA-binding</keyword>
<protein>
    <submittedName>
        <fullName evidence="4">TetR/AcrR family transcriptional regulator</fullName>
    </submittedName>
</protein>
<dbReference type="PANTHER" id="PTHR43479">
    <property type="entry name" value="ACREF/ENVCD OPERON REPRESSOR-RELATED"/>
    <property type="match status" value="1"/>
</dbReference>
<organism evidence="4 5">
    <name type="scientific">Treponema rectale</name>
    <dbReference type="NCBI Taxonomy" id="744512"/>
    <lineage>
        <taxon>Bacteria</taxon>
        <taxon>Pseudomonadati</taxon>
        <taxon>Spirochaetota</taxon>
        <taxon>Spirochaetia</taxon>
        <taxon>Spirochaetales</taxon>
        <taxon>Treponemataceae</taxon>
        <taxon>Treponema</taxon>
    </lineage>
</organism>
<proteinExistence type="predicted"/>
<name>A0A7M1XJ73_9SPIR</name>
<feature type="DNA-binding region" description="H-T-H motif" evidence="2">
    <location>
        <begin position="32"/>
        <end position="51"/>
    </location>
</feature>
<dbReference type="PROSITE" id="PS50977">
    <property type="entry name" value="HTH_TETR_2"/>
    <property type="match status" value="1"/>
</dbReference>
<evidence type="ECO:0000313" key="5">
    <source>
        <dbReference type="Proteomes" id="UP000593591"/>
    </source>
</evidence>
<evidence type="ECO:0000256" key="2">
    <source>
        <dbReference type="PROSITE-ProRule" id="PRU00335"/>
    </source>
</evidence>
<dbReference type="Proteomes" id="UP000593591">
    <property type="component" value="Chromosome"/>
</dbReference>
<dbReference type="GO" id="GO:0003677">
    <property type="term" value="F:DNA binding"/>
    <property type="evidence" value="ECO:0007669"/>
    <property type="project" value="UniProtKB-UniRule"/>
</dbReference>
<dbReference type="KEGG" id="trc:DYE49_02895"/>
<dbReference type="Gene3D" id="1.10.357.10">
    <property type="entry name" value="Tetracycline Repressor, domain 2"/>
    <property type="match status" value="1"/>
</dbReference>
<dbReference type="EMBL" id="CP031517">
    <property type="protein sequence ID" value="QOS39457.1"/>
    <property type="molecule type" value="Genomic_DNA"/>
</dbReference>
<dbReference type="AlphaFoldDB" id="A0A7M1XJ73"/>
<gene>
    <name evidence="4" type="ORF">DYE49_02895</name>
</gene>
<dbReference type="SUPFAM" id="SSF46689">
    <property type="entry name" value="Homeodomain-like"/>
    <property type="match status" value="1"/>
</dbReference>
<sequence>MAKEDLRIIKTKEKLSSALMVLLKTESLKEVKISELCAQAKVSRATFYNNFDTVDDVLSYYITKFELPLEEILEKNVANLNLNDKSSLPRLWKAYIFPIVAELEKKKDEIYDVINEQKLSGDFYLAILGFITSTMNRILPLYKSQRDVKTPDEVSIAHAAGGMTNLLFNLLQTGDKYTLEEKQFFVYHLIFEQPNSFFELQDSKGY</sequence>
<evidence type="ECO:0000259" key="3">
    <source>
        <dbReference type="PROSITE" id="PS50977"/>
    </source>
</evidence>
<dbReference type="PANTHER" id="PTHR43479:SF16">
    <property type="entry name" value="HTH TETR-TYPE DOMAIN-CONTAINING PROTEIN"/>
    <property type="match status" value="1"/>
</dbReference>
<feature type="domain" description="HTH tetR-type" evidence="3">
    <location>
        <begin position="9"/>
        <end position="69"/>
    </location>
</feature>
<reference evidence="4 5" key="1">
    <citation type="submission" date="2018-08" db="EMBL/GenBank/DDBJ databases">
        <title>The first complete genome of Treponema rectale (CHPAT), a commensal spirochete of the bovine rectum.</title>
        <authorList>
            <person name="Staton G.J."/>
            <person name="Clegg S.R."/>
            <person name="Carter S.D."/>
            <person name="Radford A.D."/>
            <person name="Darby A."/>
            <person name="Hall N."/>
            <person name="Birtles R.J."/>
            <person name="Evans N.J."/>
        </authorList>
    </citation>
    <scope>NUCLEOTIDE SEQUENCE [LARGE SCALE GENOMIC DNA]</scope>
    <source>
        <strain evidence="4 5">CHPA</strain>
    </source>
</reference>
<dbReference type="InterPro" id="IPR009057">
    <property type="entry name" value="Homeodomain-like_sf"/>
</dbReference>
<dbReference type="InterPro" id="IPR050624">
    <property type="entry name" value="HTH-type_Tx_Regulator"/>
</dbReference>
<evidence type="ECO:0000256" key="1">
    <source>
        <dbReference type="ARBA" id="ARBA00023125"/>
    </source>
</evidence>
<evidence type="ECO:0000313" key="4">
    <source>
        <dbReference type="EMBL" id="QOS39457.1"/>
    </source>
</evidence>
<accession>A0A7M1XJ73</accession>
<dbReference type="InterPro" id="IPR001647">
    <property type="entry name" value="HTH_TetR"/>
</dbReference>